<feature type="region of interest" description="Disordered" evidence="8">
    <location>
        <begin position="1006"/>
        <end position="1322"/>
    </location>
</feature>
<reference evidence="10" key="1">
    <citation type="journal article" date="2020" name="Stud. Mycol.">
        <title>101 Dothideomycetes genomes: a test case for predicting lifestyles and emergence of pathogens.</title>
        <authorList>
            <person name="Haridas S."/>
            <person name="Albert R."/>
            <person name="Binder M."/>
            <person name="Bloem J."/>
            <person name="Labutti K."/>
            <person name="Salamov A."/>
            <person name="Andreopoulos B."/>
            <person name="Baker S."/>
            <person name="Barry K."/>
            <person name="Bills G."/>
            <person name="Bluhm B."/>
            <person name="Cannon C."/>
            <person name="Castanera R."/>
            <person name="Culley D."/>
            <person name="Daum C."/>
            <person name="Ezra D."/>
            <person name="Gonzalez J."/>
            <person name="Henrissat B."/>
            <person name="Kuo A."/>
            <person name="Liang C."/>
            <person name="Lipzen A."/>
            <person name="Lutzoni F."/>
            <person name="Magnuson J."/>
            <person name="Mondo S."/>
            <person name="Nolan M."/>
            <person name="Ohm R."/>
            <person name="Pangilinan J."/>
            <person name="Park H.-J."/>
            <person name="Ramirez L."/>
            <person name="Alfaro M."/>
            <person name="Sun H."/>
            <person name="Tritt A."/>
            <person name="Yoshinaga Y."/>
            <person name="Zwiers L.-H."/>
            <person name="Turgeon B."/>
            <person name="Goodwin S."/>
            <person name="Spatafora J."/>
            <person name="Crous P."/>
            <person name="Grigoriev I."/>
        </authorList>
    </citation>
    <scope>NUCLEOTIDE SEQUENCE</scope>
    <source>
        <strain evidence="10">CBS 269.34</strain>
    </source>
</reference>
<feature type="compositionally biased region" description="Low complexity" evidence="8">
    <location>
        <begin position="327"/>
        <end position="367"/>
    </location>
</feature>
<proteinExistence type="inferred from homology"/>
<dbReference type="OrthoDB" id="5384689at2759"/>
<feature type="compositionally biased region" description="Basic residues" evidence="8">
    <location>
        <begin position="1122"/>
        <end position="1132"/>
    </location>
</feature>
<feature type="region of interest" description="Disordered" evidence="8">
    <location>
        <begin position="879"/>
        <end position="994"/>
    </location>
</feature>
<evidence type="ECO:0000256" key="4">
    <source>
        <dbReference type="ARBA" id="ARBA00023015"/>
    </source>
</evidence>
<dbReference type="GO" id="GO:0005737">
    <property type="term" value="C:cytoplasm"/>
    <property type="evidence" value="ECO:0007669"/>
    <property type="project" value="UniProtKB-SubCell"/>
</dbReference>
<dbReference type="FunFam" id="2.60.40.3960:FF:000001">
    <property type="entry name" value="Sexual development activator VeA"/>
    <property type="match status" value="1"/>
</dbReference>
<dbReference type="PANTHER" id="PTHR33572">
    <property type="entry name" value="SPORE DEVELOPMENT REGULATOR VOSA"/>
    <property type="match status" value="1"/>
</dbReference>
<feature type="compositionally biased region" description="Basic and acidic residues" evidence="8">
    <location>
        <begin position="1133"/>
        <end position="1144"/>
    </location>
</feature>
<feature type="compositionally biased region" description="Polar residues" evidence="8">
    <location>
        <begin position="777"/>
        <end position="786"/>
    </location>
</feature>
<keyword evidence="5" id="KW-0804">Transcription</keyword>
<feature type="compositionally biased region" description="Gly residues" evidence="8">
    <location>
        <begin position="502"/>
        <end position="519"/>
    </location>
</feature>
<dbReference type="InterPro" id="IPR038491">
    <property type="entry name" value="Velvet_dom_sf"/>
</dbReference>
<keyword evidence="6" id="KW-0539">Nucleus</keyword>
<feature type="region of interest" description="Disordered" evidence="8">
    <location>
        <begin position="834"/>
        <end position="853"/>
    </location>
</feature>
<evidence type="ECO:0000256" key="6">
    <source>
        <dbReference type="ARBA" id="ARBA00023242"/>
    </source>
</evidence>
<feature type="region of interest" description="Disordered" evidence="8">
    <location>
        <begin position="761"/>
        <end position="797"/>
    </location>
</feature>
<evidence type="ECO:0000256" key="1">
    <source>
        <dbReference type="ARBA" id="ARBA00004123"/>
    </source>
</evidence>
<dbReference type="Proteomes" id="UP000799750">
    <property type="component" value="Unassembled WGS sequence"/>
</dbReference>
<feature type="region of interest" description="Disordered" evidence="8">
    <location>
        <begin position="247"/>
        <end position="593"/>
    </location>
</feature>
<keyword evidence="11" id="KW-1185">Reference proteome</keyword>
<feature type="domain" description="Velvet" evidence="9">
    <location>
        <begin position="22"/>
        <end position="218"/>
    </location>
</feature>
<dbReference type="GO" id="GO:0005634">
    <property type="term" value="C:nucleus"/>
    <property type="evidence" value="ECO:0007669"/>
    <property type="project" value="UniProtKB-SubCell"/>
</dbReference>
<feature type="compositionally biased region" description="Polar residues" evidence="8">
    <location>
        <begin position="543"/>
        <end position="559"/>
    </location>
</feature>
<feature type="compositionally biased region" description="Basic and acidic residues" evidence="8">
    <location>
        <begin position="560"/>
        <end position="573"/>
    </location>
</feature>
<keyword evidence="3" id="KW-0963">Cytoplasm</keyword>
<dbReference type="GO" id="GO:0051176">
    <property type="term" value="P:positive regulation of sulfur metabolic process"/>
    <property type="evidence" value="ECO:0007669"/>
    <property type="project" value="UniProtKB-ARBA"/>
</dbReference>
<evidence type="ECO:0000313" key="10">
    <source>
        <dbReference type="EMBL" id="KAF2491763.1"/>
    </source>
</evidence>
<feature type="compositionally biased region" description="Basic and acidic residues" evidence="8">
    <location>
        <begin position="1300"/>
        <end position="1311"/>
    </location>
</feature>
<feature type="compositionally biased region" description="Basic and acidic residues" evidence="8">
    <location>
        <begin position="968"/>
        <end position="985"/>
    </location>
</feature>
<name>A0A6A6QJB4_9PEZI</name>
<sequence>MATIIPVQNETNSTSTRITKEGKKITYRMAVIQQPERARACGSGAKSSADRRPVDPPPIVELRVYEGEPGNMTEVTISYSANFFLFATLENARQVAQGRVPATSTQFAVLTGTPVAGMAYLDRPTPAGYFIFPDLSVRHEGKYRLSFALYEELKDPKDMDAEDRGTIPPPQVDAHVSHRLEVKSSPFTVFSAKKFPGLTESTAPSRMVAEQGCRVRIRRDVRMRRRENKSSKDWDEYDEEAGYDATRRTATPDAYGQQNMATPQPLIDASDRPRSVSNASNASFGPPARRPSLQDMAQGYQQNSFPHMATPQPQNNGYPPPMQYGGAPSQQYQNQYAPPQQSSMMQPPQTPYQHQSHQPQHSYPSQPAMHMPQPYAYPSQSYSQPHYEQPPPMRQESTDYTGTPTEYRRPSLTPTTTQQYSAPNSMVPFGTLDSAYNRPQLPSTASNQPMQPSHHGGPPTTPGAMHMSNGHSLPHIKTLQTLQPPAERPEPVSPSYTLSGGPMSGGPLSGGPLSGGPLSGGPLSAPGSMSASSDHGYPPKFGSQPQSAAGTKRSFSSTFDTKHLDARLQHGERPNVTAPPYAYDNNDDSPDVEEFDENAMIQNIPTQLADADVCRPRGFFSKMVKSKGKARTQSADPDMTPLASRSASCLDHDEDMPDADTTRKRGYEEDLNGEPQNGIETPPSKRRRSKNWPLPAEPRLIALQPPPPLTQLRHVSSSSMRPSKFLEGSMNDKTSDKPPSVFTRLFQGSSQGLSVDQLMADYEEDTNRPATARPPTRVSQSPTKMPQHTPEASVASITTAESRRSGFFRFGRSIAASFNPANIWHKLQNSYKEAEEEVAQEQASKNGTDLDDRKAQAEQAYAELKAAGLLGPTKTFVRGSVAAGKPDAEVKPRDSGIEMDDARSSLENGNSLYVPRSEASASSVSVTTKAPFHFKTPSLANLKRVKSEAQMNSPRTPSYSQSPAKAAFDQDRTIRKQQSKKDMQKQQKLSKRVSDLEAKLEQARRDLNQTLAPPVPAFPARLADSQTPNPRSRSISPLKKVFTPFTPGALPSLPSERLLFPEQLHESEASKGEQAALPVSQNERVEELTETVEVSQSSIVKGDIWTDDFETPVKPNGLGAAPKRKVTKKRKSGERDDVRYKPESEDNDDEEWEAAQAAKKRRGSGKVAQKTSPKGKEKTNSTSKKQGGTGRLTKKNTTFNESTSVVTAKVMEDHTIETEETVTITKLPLKDEPSRPTATATPSARPRDRQSRSTSAKKLRRKESHRSLSPASRRGSESPDEVVTVAPDGDSVPPLPNFPKEAKGCSGSREDDGWDGYGEEIF</sequence>
<evidence type="ECO:0000259" key="9">
    <source>
        <dbReference type="PROSITE" id="PS51821"/>
    </source>
</evidence>
<feature type="compositionally biased region" description="Polar residues" evidence="8">
    <location>
        <begin position="440"/>
        <end position="451"/>
    </location>
</feature>
<dbReference type="GO" id="GO:0043455">
    <property type="term" value="P:regulation of secondary metabolic process"/>
    <property type="evidence" value="ECO:0007669"/>
    <property type="project" value="UniProtKB-ARBA"/>
</dbReference>
<comment type="subcellular location">
    <subcellularLocation>
        <location evidence="2">Cytoplasm</location>
    </subcellularLocation>
    <subcellularLocation>
        <location evidence="1">Nucleus</location>
    </subcellularLocation>
</comment>
<feature type="compositionally biased region" description="Low complexity" evidence="8">
    <location>
        <begin position="520"/>
        <end position="533"/>
    </location>
</feature>
<comment type="similarity">
    <text evidence="7">Belongs to the velvet family. VeA subfamily.</text>
</comment>
<feature type="region of interest" description="Disordered" evidence="8">
    <location>
        <begin position="624"/>
        <end position="744"/>
    </location>
</feature>
<dbReference type="PROSITE" id="PS51821">
    <property type="entry name" value="VELVET"/>
    <property type="match status" value="1"/>
</dbReference>
<evidence type="ECO:0000256" key="7">
    <source>
        <dbReference type="ARBA" id="ARBA00038005"/>
    </source>
</evidence>
<dbReference type="GO" id="GO:0034250">
    <property type="term" value="P:positive regulation of amide metabolic process"/>
    <property type="evidence" value="ECO:0007669"/>
    <property type="project" value="UniProtKB-ARBA"/>
</dbReference>
<evidence type="ECO:0000256" key="2">
    <source>
        <dbReference type="ARBA" id="ARBA00004496"/>
    </source>
</evidence>
<keyword evidence="4" id="KW-0805">Transcription regulation</keyword>
<dbReference type="PANTHER" id="PTHR33572:SF14">
    <property type="entry name" value="DEVELOPMENTAL AND SECONDARY METABOLISM REGULATOR VEA"/>
    <property type="match status" value="1"/>
</dbReference>
<dbReference type="Pfam" id="PF11754">
    <property type="entry name" value="Velvet"/>
    <property type="match status" value="2"/>
</dbReference>
<feature type="compositionally biased region" description="Basic and acidic residues" evidence="8">
    <location>
        <begin position="886"/>
        <end position="904"/>
    </location>
</feature>
<feature type="compositionally biased region" description="Low complexity" evidence="8">
    <location>
        <begin position="919"/>
        <end position="928"/>
    </location>
</feature>
<feature type="compositionally biased region" description="Polar residues" evidence="8">
    <location>
        <begin position="1024"/>
        <end position="1035"/>
    </location>
</feature>
<accession>A0A6A6QJB4</accession>
<feature type="compositionally biased region" description="Basic residues" evidence="8">
    <location>
        <begin position="1255"/>
        <end position="1264"/>
    </location>
</feature>
<feature type="compositionally biased region" description="Polar residues" evidence="8">
    <location>
        <begin position="299"/>
        <end position="317"/>
    </location>
</feature>
<evidence type="ECO:0000256" key="5">
    <source>
        <dbReference type="ARBA" id="ARBA00023163"/>
    </source>
</evidence>
<feature type="compositionally biased region" description="Polar residues" evidence="8">
    <location>
        <begin position="412"/>
        <end position="424"/>
    </location>
</feature>
<dbReference type="EMBL" id="MU004195">
    <property type="protein sequence ID" value="KAF2491763.1"/>
    <property type="molecule type" value="Genomic_DNA"/>
</dbReference>
<dbReference type="InterPro" id="IPR037525">
    <property type="entry name" value="Velvet_dom"/>
</dbReference>
<feature type="compositionally biased region" description="Acidic residues" evidence="8">
    <location>
        <begin position="1312"/>
        <end position="1322"/>
    </location>
</feature>
<feature type="compositionally biased region" description="Polar residues" evidence="8">
    <location>
        <begin position="1195"/>
        <end position="1206"/>
    </location>
</feature>
<evidence type="ECO:0000256" key="8">
    <source>
        <dbReference type="SAM" id="MobiDB-lite"/>
    </source>
</evidence>
<gene>
    <name evidence="10" type="ORF">BU16DRAFT_565459</name>
</gene>
<protein>
    <recommendedName>
        <fullName evidence="9">Velvet domain-containing protein</fullName>
    </recommendedName>
</protein>
<evidence type="ECO:0000256" key="3">
    <source>
        <dbReference type="ARBA" id="ARBA00022490"/>
    </source>
</evidence>
<dbReference type="InterPro" id="IPR021740">
    <property type="entry name" value="Velvet"/>
</dbReference>
<dbReference type="Gene3D" id="2.60.40.3960">
    <property type="entry name" value="Velvet domain"/>
    <property type="match status" value="1"/>
</dbReference>
<feature type="compositionally biased region" description="Polar residues" evidence="8">
    <location>
        <begin position="949"/>
        <end position="963"/>
    </location>
</feature>
<evidence type="ECO:0000313" key="11">
    <source>
        <dbReference type="Proteomes" id="UP000799750"/>
    </source>
</evidence>
<organism evidence="10 11">
    <name type="scientific">Lophium mytilinum</name>
    <dbReference type="NCBI Taxonomy" id="390894"/>
    <lineage>
        <taxon>Eukaryota</taxon>
        <taxon>Fungi</taxon>
        <taxon>Dikarya</taxon>
        <taxon>Ascomycota</taxon>
        <taxon>Pezizomycotina</taxon>
        <taxon>Dothideomycetes</taxon>
        <taxon>Pleosporomycetidae</taxon>
        <taxon>Mytilinidiales</taxon>
        <taxon>Mytilinidiaceae</taxon>
        <taxon>Lophium</taxon>
    </lineage>
</organism>